<dbReference type="EMBL" id="JACEIO010000012">
    <property type="protein sequence ID" value="MBA4536843.1"/>
    <property type="molecule type" value="Genomic_DNA"/>
</dbReference>
<reference evidence="6 7" key="1">
    <citation type="submission" date="2020-02" db="EMBL/GenBank/DDBJ databases">
        <title>Bacillus aquiflavi sp. nov., isolated from yellow water of strong flavor Chinese baijiu in Yibin region of China.</title>
        <authorList>
            <person name="Xie J."/>
        </authorList>
    </citation>
    <scope>NUCLEOTIDE SEQUENCE [LARGE SCALE GENOMIC DNA]</scope>
    <source>
        <strain evidence="6 7">3H-10</strain>
    </source>
</reference>
<dbReference type="Gene3D" id="3.40.50.1820">
    <property type="entry name" value="alpha/beta hydrolase"/>
    <property type="match status" value="1"/>
</dbReference>
<dbReference type="RefSeq" id="WP_163241434.1">
    <property type="nucleotide sequence ID" value="NZ_JAAIWN010000012.1"/>
</dbReference>
<dbReference type="PIRSF" id="PIRSF017388">
    <property type="entry name" value="Esterase_lipase"/>
    <property type="match status" value="1"/>
</dbReference>
<evidence type="ECO:0000313" key="8">
    <source>
        <dbReference type="Proteomes" id="UP000570010"/>
    </source>
</evidence>
<feature type="active site" description="Charge relay system" evidence="2">
    <location>
        <position position="209"/>
    </location>
</feature>
<evidence type="ECO:0000256" key="3">
    <source>
        <dbReference type="PIRSR" id="PIRSR017388-2"/>
    </source>
</evidence>
<name>A0A6B3VSG7_9BACI</name>
<dbReference type="EMBL" id="JAAIWN010000012">
    <property type="protein sequence ID" value="NEY81210.1"/>
    <property type="molecule type" value="Genomic_DNA"/>
</dbReference>
<dbReference type="GO" id="GO:0052689">
    <property type="term" value="F:carboxylic ester hydrolase activity"/>
    <property type="evidence" value="ECO:0007669"/>
    <property type="project" value="InterPro"/>
</dbReference>
<reference evidence="5 8" key="2">
    <citation type="submission" date="2020-07" db="EMBL/GenBank/DDBJ databases">
        <authorList>
            <person name="Feng H."/>
        </authorList>
    </citation>
    <scope>NUCLEOTIDE SEQUENCE [LARGE SCALE GENOMIC DNA]</scope>
    <source>
        <strain evidence="8">s-12</strain>
        <strain evidence="5">S-12</strain>
    </source>
</reference>
<dbReference type="Proteomes" id="UP000570010">
    <property type="component" value="Unassembled WGS sequence"/>
</dbReference>
<evidence type="ECO:0000256" key="2">
    <source>
        <dbReference type="PIRSR" id="PIRSR017388-1"/>
    </source>
</evidence>
<evidence type="ECO:0000259" key="4">
    <source>
        <dbReference type="Pfam" id="PF12146"/>
    </source>
</evidence>
<dbReference type="InterPro" id="IPR050266">
    <property type="entry name" value="AB_hydrolase_sf"/>
</dbReference>
<dbReference type="AlphaFoldDB" id="A0A6B3VSG7"/>
<dbReference type="InterPro" id="IPR012354">
    <property type="entry name" value="Esterase_lipase"/>
</dbReference>
<feature type="domain" description="Serine aminopeptidase S33" evidence="4">
    <location>
        <begin position="7"/>
        <end position="212"/>
    </location>
</feature>
<dbReference type="Proteomes" id="UP000472971">
    <property type="component" value="Unassembled WGS sequence"/>
</dbReference>
<evidence type="ECO:0000313" key="6">
    <source>
        <dbReference type="EMBL" id="NEY81210.1"/>
    </source>
</evidence>
<dbReference type="PANTHER" id="PTHR43798">
    <property type="entry name" value="MONOACYLGLYCEROL LIPASE"/>
    <property type="match status" value="1"/>
</dbReference>
<organism evidence="6 7">
    <name type="scientific">Bacillus aquiflavi</name>
    <dbReference type="NCBI Taxonomy" id="2672567"/>
    <lineage>
        <taxon>Bacteria</taxon>
        <taxon>Bacillati</taxon>
        <taxon>Bacillota</taxon>
        <taxon>Bacilli</taxon>
        <taxon>Bacillales</taxon>
        <taxon>Bacillaceae</taxon>
        <taxon>Bacillus</taxon>
    </lineage>
</organism>
<feature type="active site" description="Charge relay system" evidence="2">
    <location>
        <position position="179"/>
    </location>
</feature>
<proteinExistence type="predicted"/>
<dbReference type="InterPro" id="IPR029058">
    <property type="entry name" value="AB_hydrolase_fold"/>
</dbReference>
<accession>A0A6B3VSG7</accession>
<keyword evidence="7" id="KW-1185">Reference proteome</keyword>
<comment type="caution">
    <text evidence="6">The sequence shown here is derived from an EMBL/GenBank/DDBJ whole genome shotgun (WGS) entry which is preliminary data.</text>
</comment>
<evidence type="ECO:0000256" key="1">
    <source>
        <dbReference type="ARBA" id="ARBA00022801"/>
    </source>
</evidence>
<sequence>MMTIGCLCIHGFTGNPNEIKPLVNYLNEKTNWLLAVPTLPGHGETLSLKGIRYEEWLEHAEAELKVLLNKCETVYVIGFSMGGLIASYLATHYPVKKLVLLSAAARYINLKQLAADIAEMIRDSFRGNLAHNDLFLRYKTKIRNTPIEATRQFRTLVSTIRPMLANITIPTFIAQGEIDGIVPPKTARYLYDVINAQEKKLIFLKECKHLICHCNERDKLFAEVLAFLKRQQISL</sequence>
<dbReference type="Pfam" id="PF12146">
    <property type="entry name" value="Hydrolase_4"/>
    <property type="match status" value="1"/>
</dbReference>
<keyword evidence="1 6" id="KW-0378">Hydrolase</keyword>
<dbReference type="InterPro" id="IPR022742">
    <property type="entry name" value="Hydrolase_4"/>
</dbReference>
<feature type="binding site" evidence="3">
    <location>
        <position position="81"/>
    </location>
    <ligand>
        <name>substrate</name>
    </ligand>
</feature>
<feature type="active site" description="Nucleophile" evidence="2">
    <location>
        <position position="80"/>
    </location>
</feature>
<dbReference type="SUPFAM" id="SSF53474">
    <property type="entry name" value="alpha/beta-Hydrolases"/>
    <property type="match status" value="1"/>
</dbReference>
<evidence type="ECO:0000313" key="5">
    <source>
        <dbReference type="EMBL" id="MBA4536843.1"/>
    </source>
</evidence>
<gene>
    <name evidence="6" type="ORF">G4D64_06705</name>
    <name evidence="5" type="ORF">H1Z61_06740</name>
</gene>
<protein>
    <submittedName>
        <fullName evidence="6">Alpha/beta fold hydrolase</fullName>
    </submittedName>
</protein>
<evidence type="ECO:0000313" key="7">
    <source>
        <dbReference type="Proteomes" id="UP000472971"/>
    </source>
</evidence>
<feature type="binding site" evidence="3">
    <location>
        <position position="12"/>
    </location>
    <ligand>
        <name>substrate</name>
    </ligand>
</feature>
<dbReference type="PANTHER" id="PTHR43798:SF31">
    <property type="entry name" value="AB HYDROLASE SUPERFAMILY PROTEIN YCLE"/>
    <property type="match status" value="1"/>
</dbReference>
<dbReference type="GO" id="GO:0016020">
    <property type="term" value="C:membrane"/>
    <property type="evidence" value="ECO:0007669"/>
    <property type="project" value="TreeGrafter"/>
</dbReference>